<dbReference type="EMBL" id="KI658490">
    <property type="protein sequence ID" value="ETN82397.1"/>
    <property type="molecule type" value="Genomic_DNA"/>
</dbReference>
<sequence length="139" mass="16045">MFVSKRMSSANFSYLLVFINAVLLYSNTLSADFVYDDRLSRVRRHTCKLGKGAATEDNQHQRRRQLMDYVVRVKTAQQVRRGQAIVSNPVVNGDVNIFRVWNVDFWGNPLNKASHKSYRPLTTLSFRINAVVFGMRPFS</sequence>
<dbReference type="STRING" id="51031.W2TN26"/>
<keyword evidence="2" id="KW-1185">Reference proteome</keyword>
<proteinExistence type="predicted"/>
<gene>
    <name evidence="1" type="ORF">NECAME_07973</name>
</gene>
<name>W2TN26_NECAM</name>
<reference evidence="2" key="1">
    <citation type="journal article" date="2014" name="Nat. Genet.">
        <title>Genome of the human hookworm Necator americanus.</title>
        <authorList>
            <person name="Tang Y.T."/>
            <person name="Gao X."/>
            <person name="Rosa B.A."/>
            <person name="Abubucker S."/>
            <person name="Hallsworth-Pepin K."/>
            <person name="Martin J."/>
            <person name="Tyagi R."/>
            <person name="Heizer E."/>
            <person name="Zhang X."/>
            <person name="Bhonagiri-Palsikar V."/>
            <person name="Minx P."/>
            <person name="Warren W.C."/>
            <person name="Wang Q."/>
            <person name="Zhan B."/>
            <person name="Hotez P.J."/>
            <person name="Sternberg P.W."/>
            <person name="Dougall A."/>
            <person name="Gaze S.T."/>
            <person name="Mulvenna J."/>
            <person name="Sotillo J."/>
            <person name="Ranganathan S."/>
            <person name="Rabelo E.M."/>
            <person name="Wilson R.K."/>
            <person name="Felgner P.L."/>
            <person name="Bethony J."/>
            <person name="Hawdon J.M."/>
            <person name="Gasser R.B."/>
            <person name="Loukas A."/>
            <person name="Mitreva M."/>
        </authorList>
    </citation>
    <scope>NUCLEOTIDE SEQUENCE [LARGE SCALE GENOMIC DNA]</scope>
</reference>
<evidence type="ECO:0000313" key="2">
    <source>
        <dbReference type="Proteomes" id="UP000053676"/>
    </source>
</evidence>
<dbReference type="InterPro" id="IPR052384">
    <property type="entry name" value="TMTC_O-mannosyltransferase"/>
</dbReference>
<dbReference type="OrthoDB" id="1658288at2759"/>
<dbReference type="PANTHER" id="PTHR44216">
    <property type="entry name" value="PROTEIN O-MANNOSYL-TRANSFERASE TMTC2"/>
    <property type="match status" value="1"/>
</dbReference>
<dbReference type="GO" id="GO:0005789">
    <property type="term" value="C:endoplasmic reticulum membrane"/>
    <property type="evidence" value="ECO:0007669"/>
    <property type="project" value="TreeGrafter"/>
</dbReference>
<dbReference type="AlphaFoldDB" id="W2TN26"/>
<protein>
    <submittedName>
        <fullName evidence="1">Uncharacterized protein</fullName>
    </submittedName>
</protein>
<accession>W2TN26</accession>
<dbReference type="GO" id="GO:0000030">
    <property type="term" value="F:mannosyltransferase activity"/>
    <property type="evidence" value="ECO:0007669"/>
    <property type="project" value="TreeGrafter"/>
</dbReference>
<dbReference type="GO" id="GO:0035269">
    <property type="term" value="P:protein O-linked glycosylation via mannose"/>
    <property type="evidence" value="ECO:0007669"/>
    <property type="project" value="TreeGrafter"/>
</dbReference>
<dbReference type="KEGG" id="nai:NECAME_07973"/>
<dbReference type="PANTHER" id="PTHR44216:SF3">
    <property type="entry name" value="PROTEIN O-MANNOSYL-TRANSFERASE TMTC2"/>
    <property type="match status" value="1"/>
</dbReference>
<evidence type="ECO:0000313" key="1">
    <source>
        <dbReference type="EMBL" id="ETN82397.1"/>
    </source>
</evidence>
<dbReference type="Proteomes" id="UP000053676">
    <property type="component" value="Unassembled WGS sequence"/>
</dbReference>
<organism evidence="1 2">
    <name type="scientific">Necator americanus</name>
    <name type="common">Human hookworm</name>
    <dbReference type="NCBI Taxonomy" id="51031"/>
    <lineage>
        <taxon>Eukaryota</taxon>
        <taxon>Metazoa</taxon>
        <taxon>Ecdysozoa</taxon>
        <taxon>Nematoda</taxon>
        <taxon>Chromadorea</taxon>
        <taxon>Rhabditida</taxon>
        <taxon>Rhabditina</taxon>
        <taxon>Rhabditomorpha</taxon>
        <taxon>Strongyloidea</taxon>
        <taxon>Ancylostomatidae</taxon>
        <taxon>Bunostominae</taxon>
        <taxon>Necator</taxon>
    </lineage>
</organism>